<comment type="similarity">
    <text evidence="1">Belongs to the peptidase C40 family.</text>
</comment>
<sequence>MRFTWRGLIGVMLALTLLFTGSGSALAIDIQDALPGFEDDAAVPTATSSLHYGSRGYSVSLLQRNLSVLGYFKYPHHATGYYGWYTTATVKNFQRAYSLPVTGTYGPMTRRAMSHALIKRMLVNDSYRYTNVRYKWGGASPSGFDCSGFVYYMFQKFGVNMPRTTASHMYTMGYRVYKSQLQPGDLVFFALENPSHISHVGFYLGHNKFISATNSRGVYVYSLSNTYWAPHYMGARRYY</sequence>
<dbReference type="InterPro" id="IPR002477">
    <property type="entry name" value="Peptidoglycan-bd-like"/>
</dbReference>
<protein>
    <submittedName>
        <fullName evidence="7">C40 family peptidase</fullName>
    </submittedName>
</protein>
<accession>A0ABS1JCL7</accession>
<dbReference type="Gene3D" id="3.90.1720.10">
    <property type="entry name" value="endopeptidase domain like (from Nostoc punctiforme)"/>
    <property type="match status" value="1"/>
</dbReference>
<evidence type="ECO:0000313" key="8">
    <source>
        <dbReference type="Proteomes" id="UP000602284"/>
    </source>
</evidence>
<dbReference type="InterPro" id="IPR000064">
    <property type="entry name" value="NLP_P60_dom"/>
</dbReference>
<reference evidence="7 8" key="1">
    <citation type="submission" date="2021-01" db="EMBL/GenBank/DDBJ databases">
        <title>Tumebacillus sp. strain ITR2 16S ribosomal RNA gene Genome sequencing and assembly.</title>
        <authorList>
            <person name="Kang M."/>
        </authorList>
    </citation>
    <scope>NUCLEOTIDE SEQUENCE [LARGE SCALE GENOMIC DNA]</scope>
    <source>
        <strain evidence="7 8">ITR2</strain>
    </source>
</reference>
<evidence type="ECO:0000256" key="2">
    <source>
        <dbReference type="ARBA" id="ARBA00022670"/>
    </source>
</evidence>
<keyword evidence="8" id="KW-1185">Reference proteome</keyword>
<keyword evidence="2" id="KW-0645">Protease</keyword>
<evidence type="ECO:0000256" key="1">
    <source>
        <dbReference type="ARBA" id="ARBA00007074"/>
    </source>
</evidence>
<dbReference type="PROSITE" id="PS51935">
    <property type="entry name" value="NLPC_P60"/>
    <property type="match status" value="1"/>
</dbReference>
<feature type="chain" id="PRO_5046896433" evidence="5">
    <location>
        <begin position="28"/>
        <end position="239"/>
    </location>
</feature>
<evidence type="ECO:0000256" key="4">
    <source>
        <dbReference type="ARBA" id="ARBA00022807"/>
    </source>
</evidence>
<gene>
    <name evidence="7" type="ORF">JJB07_14175</name>
</gene>
<dbReference type="RefSeq" id="WP_201636129.1">
    <property type="nucleotide sequence ID" value="NZ_JAEQNB010000004.1"/>
</dbReference>
<dbReference type="Pfam" id="PF01471">
    <property type="entry name" value="PG_binding_1"/>
    <property type="match status" value="1"/>
</dbReference>
<evidence type="ECO:0000256" key="5">
    <source>
        <dbReference type="SAM" id="SignalP"/>
    </source>
</evidence>
<feature type="signal peptide" evidence="5">
    <location>
        <begin position="1"/>
        <end position="27"/>
    </location>
</feature>
<evidence type="ECO:0000259" key="6">
    <source>
        <dbReference type="PROSITE" id="PS51935"/>
    </source>
</evidence>
<dbReference type="PANTHER" id="PTHR47053">
    <property type="entry name" value="MUREIN DD-ENDOPEPTIDASE MEPH-RELATED"/>
    <property type="match status" value="1"/>
</dbReference>
<dbReference type="Gene3D" id="1.10.101.10">
    <property type="entry name" value="PGBD-like superfamily/PGBD"/>
    <property type="match status" value="1"/>
</dbReference>
<dbReference type="PANTHER" id="PTHR47053:SF1">
    <property type="entry name" value="MUREIN DD-ENDOPEPTIDASE MEPH-RELATED"/>
    <property type="match status" value="1"/>
</dbReference>
<evidence type="ECO:0000256" key="3">
    <source>
        <dbReference type="ARBA" id="ARBA00022801"/>
    </source>
</evidence>
<proteinExistence type="inferred from homology"/>
<name>A0ABS1JCL7_9BACL</name>
<dbReference type="InterPro" id="IPR038765">
    <property type="entry name" value="Papain-like_cys_pep_sf"/>
</dbReference>
<dbReference type="InterPro" id="IPR036365">
    <property type="entry name" value="PGBD-like_sf"/>
</dbReference>
<dbReference type="EMBL" id="JAEQNB010000004">
    <property type="protein sequence ID" value="MBL0387784.1"/>
    <property type="molecule type" value="Genomic_DNA"/>
</dbReference>
<comment type="caution">
    <text evidence="7">The sequence shown here is derived from an EMBL/GenBank/DDBJ whole genome shotgun (WGS) entry which is preliminary data.</text>
</comment>
<dbReference type="Proteomes" id="UP000602284">
    <property type="component" value="Unassembled WGS sequence"/>
</dbReference>
<dbReference type="InterPro" id="IPR036366">
    <property type="entry name" value="PGBDSf"/>
</dbReference>
<keyword evidence="3" id="KW-0378">Hydrolase</keyword>
<keyword evidence="4" id="KW-0788">Thiol protease</keyword>
<keyword evidence="5" id="KW-0732">Signal</keyword>
<dbReference type="InterPro" id="IPR051202">
    <property type="entry name" value="Peptidase_C40"/>
</dbReference>
<organism evidence="7 8">
    <name type="scientific">Tumebacillus amylolyticus</name>
    <dbReference type="NCBI Taxonomy" id="2801339"/>
    <lineage>
        <taxon>Bacteria</taxon>
        <taxon>Bacillati</taxon>
        <taxon>Bacillota</taxon>
        <taxon>Bacilli</taxon>
        <taxon>Bacillales</taxon>
        <taxon>Alicyclobacillaceae</taxon>
        <taxon>Tumebacillus</taxon>
    </lineage>
</organism>
<dbReference type="SUPFAM" id="SSF54001">
    <property type="entry name" value="Cysteine proteinases"/>
    <property type="match status" value="1"/>
</dbReference>
<feature type="domain" description="NlpC/P60" evidence="6">
    <location>
        <begin position="116"/>
        <end position="239"/>
    </location>
</feature>
<dbReference type="Pfam" id="PF00877">
    <property type="entry name" value="NLPC_P60"/>
    <property type="match status" value="1"/>
</dbReference>
<evidence type="ECO:0000313" key="7">
    <source>
        <dbReference type="EMBL" id="MBL0387784.1"/>
    </source>
</evidence>
<dbReference type="SUPFAM" id="SSF47090">
    <property type="entry name" value="PGBD-like"/>
    <property type="match status" value="1"/>
</dbReference>